<keyword evidence="2 8" id="KW-0812">Transmembrane</keyword>
<dbReference type="InterPro" id="IPR023298">
    <property type="entry name" value="ATPase_P-typ_TM_dom_sf"/>
</dbReference>
<dbReference type="SFLD" id="SFLDG00002">
    <property type="entry name" value="C1.7:_P-type_atpase_like"/>
    <property type="match status" value="1"/>
</dbReference>
<accession>O16436</accession>
<dbReference type="PaxDb" id="6239-C02E7.1"/>
<dbReference type="Gene3D" id="1.20.1110.10">
    <property type="entry name" value="Calcium-transporting ATPase, transmembrane domain"/>
    <property type="match status" value="1"/>
</dbReference>
<dbReference type="SUPFAM" id="SSF81660">
    <property type="entry name" value="Metal cation-transporting ATPase, ATP-binding domain N"/>
    <property type="match status" value="1"/>
</dbReference>
<keyword evidence="5" id="KW-1278">Translocase</keyword>
<dbReference type="SUPFAM" id="SSF81653">
    <property type="entry name" value="Calcium ATPase, transduction domain A"/>
    <property type="match status" value="1"/>
</dbReference>
<comment type="subcellular location">
    <subcellularLocation>
        <location evidence="1">Membrane</location>
        <topology evidence="1">Multi-pass membrane protein</topology>
    </subcellularLocation>
</comment>
<evidence type="ECO:0000259" key="9">
    <source>
        <dbReference type="SMART" id="SM00831"/>
    </source>
</evidence>
<dbReference type="PRINTS" id="PR00119">
    <property type="entry name" value="CATATPASE"/>
</dbReference>
<organism evidence="10 11">
    <name type="scientific">Caenorhabditis elegans</name>
    <dbReference type="NCBI Taxonomy" id="6239"/>
    <lineage>
        <taxon>Eukaryota</taxon>
        <taxon>Metazoa</taxon>
        <taxon>Ecdysozoa</taxon>
        <taxon>Nematoda</taxon>
        <taxon>Chromadorea</taxon>
        <taxon>Rhabditida</taxon>
        <taxon>Rhabditina</taxon>
        <taxon>Rhabditomorpha</taxon>
        <taxon>Rhabditoidea</taxon>
        <taxon>Rhabditidae</taxon>
        <taxon>Peloderinae</taxon>
        <taxon>Caenorhabditis</taxon>
    </lineage>
</organism>
<evidence type="ECO:0000256" key="1">
    <source>
        <dbReference type="ARBA" id="ARBA00004141"/>
    </source>
</evidence>
<dbReference type="OrthoDB" id="3352408at2759"/>
<dbReference type="InParanoid" id="O16436"/>
<dbReference type="Proteomes" id="UP000001940">
    <property type="component" value="Chromosome V"/>
</dbReference>
<dbReference type="Pfam" id="PF13246">
    <property type="entry name" value="Cation_ATPase"/>
    <property type="match status" value="1"/>
</dbReference>
<dbReference type="SFLD" id="SFLDS00003">
    <property type="entry name" value="Haloacid_Dehalogenase"/>
    <property type="match status" value="1"/>
</dbReference>
<evidence type="ECO:0000256" key="2">
    <source>
        <dbReference type="ARBA" id="ARBA00022692"/>
    </source>
</evidence>
<dbReference type="Pfam" id="PF00122">
    <property type="entry name" value="E1-E2_ATPase"/>
    <property type="match status" value="1"/>
</dbReference>
<feature type="transmembrane region" description="Helical" evidence="8">
    <location>
        <begin position="126"/>
        <end position="148"/>
    </location>
</feature>
<dbReference type="InterPro" id="IPR059000">
    <property type="entry name" value="ATPase_P-type_domA"/>
</dbReference>
<evidence type="ECO:0000313" key="12">
    <source>
        <dbReference type="WormBase" id="C02E7.1a"/>
    </source>
</evidence>
<dbReference type="InterPro" id="IPR050510">
    <property type="entry name" value="Cation_transp_ATPase_P-type"/>
</dbReference>
<dbReference type="InterPro" id="IPR008250">
    <property type="entry name" value="ATPase_P-typ_transduc_dom_A_sf"/>
</dbReference>
<dbReference type="EMBL" id="BX284605">
    <property type="protein sequence ID" value="CCD62583.1"/>
    <property type="molecule type" value="Genomic_DNA"/>
</dbReference>
<dbReference type="SUPFAM" id="SSF81665">
    <property type="entry name" value="Calcium ATPase, transmembrane domain M"/>
    <property type="match status" value="1"/>
</dbReference>
<feature type="transmembrane region" description="Helical" evidence="8">
    <location>
        <begin position="876"/>
        <end position="902"/>
    </location>
</feature>
<feature type="transmembrane region" description="Helical" evidence="8">
    <location>
        <begin position="292"/>
        <end position="314"/>
    </location>
</feature>
<feature type="transmembrane region" description="Helical" evidence="8">
    <location>
        <begin position="976"/>
        <end position="998"/>
    </location>
</feature>
<dbReference type="GO" id="GO:0036376">
    <property type="term" value="P:sodium ion export across plasma membrane"/>
    <property type="evidence" value="ECO:0000318"/>
    <property type="project" value="GO_Central"/>
</dbReference>
<dbReference type="GO" id="GO:0030007">
    <property type="term" value="P:intracellular potassium ion homeostasis"/>
    <property type="evidence" value="ECO:0000318"/>
    <property type="project" value="GO_Central"/>
</dbReference>
<dbReference type="FunFam" id="1.20.1110.10:FF:000064">
    <property type="entry name" value="Cation transporting ATPase"/>
    <property type="match status" value="1"/>
</dbReference>
<feature type="transmembrane region" description="Helical" evidence="8">
    <location>
        <begin position="103"/>
        <end position="120"/>
    </location>
</feature>
<dbReference type="Bgee" id="WBGene00015338">
    <property type="expression patterns" value="Expressed in adult organism"/>
</dbReference>
<dbReference type="InterPro" id="IPR001757">
    <property type="entry name" value="P_typ_ATPase"/>
</dbReference>
<evidence type="ECO:0000256" key="7">
    <source>
        <dbReference type="ARBA" id="ARBA00023136"/>
    </source>
</evidence>
<evidence type="ECO:0000256" key="8">
    <source>
        <dbReference type="SAM" id="Phobius"/>
    </source>
</evidence>
<dbReference type="InterPro" id="IPR004014">
    <property type="entry name" value="ATPase_P-typ_cation-transptr_N"/>
</dbReference>
<keyword evidence="6 8" id="KW-1133">Transmembrane helix</keyword>
<dbReference type="AlphaFoldDB" id="O16436"/>
<dbReference type="FunFam" id="3.40.50.1000:FF:000083">
    <property type="entry name" value="Sodium/potassium-transporting ATPase subunit alpha"/>
    <property type="match status" value="1"/>
</dbReference>
<dbReference type="PhylomeDB" id="O16436"/>
<dbReference type="ExpressionAtlas" id="O16436">
    <property type="expression patterns" value="baseline and differential"/>
</dbReference>
<dbReference type="GO" id="GO:0006883">
    <property type="term" value="P:intracellular sodium ion homeostasis"/>
    <property type="evidence" value="ECO:0000318"/>
    <property type="project" value="GO_Central"/>
</dbReference>
<sequence>MTLLFGVKRWLRRGDEASDSKADASKEVNQQNLSLSFNEHHLDMRQLSEKFSMSKLDIVDPKVSRGLSKQVAAERLESDGRNALSPPKVISNWKLFLRQFKNLLWILMFGAAALSLVAYIYDPSDLTNLCVGIFIIVIIFVMCIVSFFEEKKGVEVVRAFQSLMPLSCQVIRDGVEQTLNPEELVVGDIVVVRSGCKVPADIRVIACTDFYLETSSITGEAEPLEFNSAMADQKTSIFESYNIAFNGSFCVDGEGYGIVIRTGERTVIGQIASMTLDQKEQKCKFQVEIGRFVKFITVMAIIMAVIIFSVGLGINKGHDVIRYFVTGFLMVIIANVPQGLPTTVTTELTIIARRMAKKNVFLKKLEKIDSVGATTLIASDKTGTLTKNCMTVTDLWYNNSYNSGRPENRRRSTKTRFSITSNPAQSFDAPLSDLLSVVCVCNKARIENTVTVNRPPPNVDSELDMSMYRIQPVKEMTIVGNPSEVALLRYASAMLDAKELRESFQVVFEIPFNSVRKYHLILATNKNTWNQVDKNDDVEFVVMIKGAPEVLIKNCSTMNINGESKELDLKRMEDFNEAYEAFGDEGCRVIGFAQKKFRARASTVFSLKSNTVPMEDWDFLGMSAIMDPPRDDTPKAIKACKAAGIKVYMVTGDHKSTATAIARQIGMIDTEEVSRVDHNQQIIRRSNSQDWAVITGSELPALTQKQWDELLQHRYIVFARTTPEHKLMIVTESQKRGECVTVTGDGVNDAPALKKADVGVAMGLAGSDVAKQAADIILLDDNFSSIVAGIEEGRLLFDNLRKTIAYTMAHMWPELVPVILNFFFGFPLGLTPVQILSIDLISDIPPAVSLAYEGPEADIMLQPPRKKDTHLVTKGLITYTYLFMSIFISIGCVCAYLLSYYINGIGPWELAFTASTYFKHGAANFTTAKGVILNEEQQMYMANQAAAAFHISLVLGQAFHLWMCLTRRVSIFAHGLGNIVAIFAVIIDLLLICIFTFVPGVKYIFGSQPPPWQCWLVPIVVGVWIWIFNELRKLGIRKYPKNKFVRLTKW</sequence>
<dbReference type="AGR" id="WB:WBGene00015338"/>
<dbReference type="SMART" id="SM00831">
    <property type="entry name" value="Cation_ATPase_N"/>
    <property type="match status" value="1"/>
</dbReference>
<dbReference type="GO" id="GO:1902600">
    <property type="term" value="P:proton transmembrane transport"/>
    <property type="evidence" value="ECO:0000318"/>
    <property type="project" value="GO_Central"/>
</dbReference>
<dbReference type="SMR" id="O16436"/>
<dbReference type="SUPFAM" id="SSF56784">
    <property type="entry name" value="HAD-like"/>
    <property type="match status" value="1"/>
</dbReference>
<dbReference type="GO" id="GO:0005391">
    <property type="term" value="F:P-type sodium:potassium-exchanging transporter activity"/>
    <property type="evidence" value="ECO:0000318"/>
    <property type="project" value="GO_Central"/>
</dbReference>
<dbReference type="InterPro" id="IPR018303">
    <property type="entry name" value="ATPase_P-typ_P_site"/>
</dbReference>
<dbReference type="PANTHER" id="PTHR43294:SF5">
    <property type="entry name" value="CATION-TRANSPORTING P-TYPE ATPASE N-TERMINAL DOMAIN-CONTAINING PROTEIN"/>
    <property type="match status" value="1"/>
</dbReference>
<dbReference type="FunCoup" id="O16436">
    <property type="interactions" value="1"/>
</dbReference>
<reference evidence="10 11" key="1">
    <citation type="journal article" date="1998" name="Science">
        <title>Genome sequence of the nematode C. elegans: a platform for investigating biology.</title>
        <authorList>
            <consortium name="The C. elegans sequencing consortium"/>
            <person name="Sulson J.E."/>
            <person name="Waterston R."/>
        </authorList>
    </citation>
    <scope>NUCLEOTIDE SEQUENCE [LARGE SCALE GENOMIC DNA]</scope>
    <source>
        <strain evidence="10 11">Bristol N2</strain>
    </source>
</reference>
<dbReference type="Gene3D" id="2.70.150.10">
    <property type="entry name" value="Calcium-transporting ATPase, cytoplasmic transduction domain A"/>
    <property type="match status" value="1"/>
</dbReference>
<dbReference type="OMA" id="HASAFKE"/>
<dbReference type="Pfam" id="PF00690">
    <property type="entry name" value="Cation_ATPase_N"/>
    <property type="match status" value="1"/>
</dbReference>
<feature type="transmembrane region" description="Helical" evidence="8">
    <location>
        <begin position="1010"/>
        <end position="1028"/>
    </location>
</feature>
<dbReference type="InterPro" id="IPR036412">
    <property type="entry name" value="HAD-like_sf"/>
</dbReference>
<keyword evidence="11" id="KW-1185">Reference proteome</keyword>
<protein>
    <submittedName>
        <fullName evidence="10">Cation-transporting P-type ATPase N-terminal domain-containing protein</fullName>
    </submittedName>
</protein>
<dbReference type="PANTHER" id="PTHR43294">
    <property type="entry name" value="SODIUM/POTASSIUM-TRANSPORTING ATPASE SUBUNIT ALPHA"/>
    <property type="match status" value="1"/>
</dbReference>
<dbReference type="GO" id="GO:0005524">
    <property type="term" value="F:ATP binding"/>
    <property type="evidence" value="ECO:0007669"/>
    <property type="project" value="UniProtKB-KW"/>
</dbReference>
<dbReference type="UCSC" id="C02E7.1">
    <property type="organism name" value="c. elegans"/>
</dbReference>
<dbReference type="InterPro" id="IPR023299">
    <property type="entry name" value="ATPase_P-typ_cyto_dom_N"/>
</dbReference>
<evidence type="ECO:0000256" key="3">
    <source>
        <dbReference type="ARBA" id="ARBA00022741"/>
    </source>
</evidence>
<evidence type="ECO:0000256" key="5">
    <source>
        <dbReference type="ARBA" id="ARBA00022967"/>
    </source>
</evidence>
<dbReference type="STRING" id="6239.C02E7.1a.1"/>
<dbReference type="Gene3D" id="3.40.1110.10">
    <property type="entry name" value="Calcium-transporting ATPase, cytoplasmic domain N"/>
    <property type="match status" value="1"/>
</dbReference>
<evidence type="ECO:0000313" key="10">
    <source>
        <dbReference type="EMBL" id="CCD62583.1"/>
    </source>
</evidence>
<evidence type="ECO:0000313" key="11">
    <source>
        <dbReference type="Proteomes" id="UP000001940"/>
    </source>
</evidence>
<dbReference type="InterPro" id="IPR044492">
    <property type="entry name" value="P_typ_ATPase_HD_dom"/>
</dbReference>
<evidence type="ECO:0000256" key="4">
    <source>
        <dbReference type="ARBA" id="ARBA00022840"/>
    </source>
</evidence>
<dbReference type="WormBase" id="C02E7.1a">
    <property type="protein sequence ID" value="CE07838"/>
    <property type="gene ID" value="WBGene00015338"/>
    <property type="gene designation" value="catp-2"/>
</dbReference>
<keyword evidence="4" id="KW-0067">ATP-binding</keyword>
<evidence type="ECO:0000256" key="6">
    <source>
        <dbReference type="ARBA" id="ARBA00022989"/>
    </source>
</evidence>
<dbReference type="SFLD" id="SFLDF00027">
    <property type="entry name" value="p-type_atpase"/>
    <property type="match status" value="1"/>
</dbReference>
<gene>
    <name evidence="10 12" type="primary">catp-2</name>
    <name evidence="12" type="ORF">C02E7.1</name>
    <name evidence="10" type="ORF">CELE_C02E7.1</name>
</gene>
<dbReference type="GO" id="GO:0016887">
    <property type="term" value="F:ATP hydrolysis activity"/>
    <property type="evidence" value="ECO:0007669"/>
    <property type="project" value="InterPro"/>
</dbReference>
<keyword evidence="7 8" id="KW-0472">Membrane</keyword>
<dbReference type="HOGENOM" id="CLU_002360_4_1_1"/>
<dbReference type="eggNOG" id="KOG0203">
    <property type="taxonomic scope" value="Eukaryota"/>
</dbReference>
<feature type="domain" description="Cation-transporting P-type ATPase N-terminal" evidence="9">
    <location>
        <begin position="38"/>
        <end position="120"/>
    </location>
</feature>
<dbReference type="InterPro" id="IPR023214">
    <property type="entry name" value="HAD_sf"/>
</dbReference>
<dbReference type="GeneID" id="182114"/>
<dbReference type="PRINTS" id="PR00121">
    <property type="entry name" value="NAKATPASE"/>
</dbReference>
<dbReference type="CTD" id="182114"/>
<dbReference type="PIR" id="T31853">
    <property type="entry name" value="T31853"/>
</dbReference>
<name>O16436_CAEEL</name>
<keyword evidence="3" id="KW-0547">Nucleotide-binding</keyword>
<dbReference type="Pfam" id="PF00689">
    <property type="entry name" value="Cation_ATPase_C"/>
    <property type="match status" value="1"/>
</dbReference>
<dbReference type="Gene3D" id="3.40.50.1000">
    <property type="entry name" value="HAD superfamily/HAD-like"/>
    <property type="match status" value="1"/>
</dbReference>
<dbReference type="NCBIfam" id="TIGR01494">
    <property type="entry name" value="ATPase_P-type"/>
    <property type="match status" value="2"/>
</dbReference>
<dbReference type="GO" id="GO:0005886">
    <property type="term" value="C:plasma membrane"/>
    <property type="evidence" value="ECO:0000318"/>
    <property type="project" value="GO_Central"/>
</dbReference>
<dbReference type="RefSeq" id="NP_504328.1">
    <property type="nucleotide sequence ID" value="NM_071927.2"/>
</dbReference>
<dbReference type="PeptideAtlas" id="O16436"/>
<proteinExistence type="predicted"/>
<dbReference type="GO" id="GO:1990573">
    <property type="term" value="P:potassium ion import across plasma membrane"/>
    <property type="evidence" value="ECO:0000318"/>
    <property type="project" value="GO_Central"/>
</dbReference>
<dbReference type="InterPro" id="IPR006068">
    <property type="entry name" value="ATPase_P-typ_cation-transptr_C"/>
</dbReference>
<dbReference type="PROSITE" id="PS00154">
    <property type="entry name" value="ATPASE_E1_E2"/>
    <property type="match status" value="1"/>
</dbReference>